<feature type="domain" description="HTH tetR-type" evidence="4">
    <location>
        <begin position="20"/>
        <end position="57"/>
    </location>
</feature>
<name>A0ABY7WSW6_9LACO</name>
<accession>A0ABY7WSW6</accession>
<evidence type="ECO:0000256" key="1">
    <source>
        <dbReference type="ARBA" id="ARBA00023015"/>
    </source>
</evidence>
<dbReference type="RefSeq" id="WP_274259378.1">
    <property type="nucleotide sequence ID" value="NZ_CP117884.1"/>
</dbReference>
<organism evidence="5 6">
    <name type="scientific">Lacticaseibacillus pabuli</name>
    <dbReference type="NCBI Taxonomy" id="3025672"/>
    <lineage>
        <taxon>Bacteria</taxon>
        <taxon>Bacillati</taxon>
        <taxon>Bacillota</taxon>
        <taxon>Bacilli</taxon>
        <taxon>Lactobacillales</taxon>
        <taxon>Lactobacillaceae</taxon>
        <taxon>Lacticaseibacillus</taxon>
    </lineage>
</organism>
<dbReference type="SUPFAM" id="SSF48498">
    <property type="entry name" value="Tetracyclin repressor-like, C-terminal domain"/>
    <property type="match status" value="1"/>
</dbReference>
<reference evidence="5 6" key="1">
    <citation type="submission" date="2023-02" db="EMBL/GenBank/DDBJ databases">
        <title>Genome sequence of Lacticaseibacillus sp. KACC 23028.</title>
        <authorList>
            <person name="Kim S."/>
            <person name="Heo J."/>
            <person name="Kwon S.-W."/>
        </authorList>
    </citation>
    <scope>NUCLEOTIDE SEQUENCE [LARGE SCALE GENOMIC DNA]</scope>
    <source>
        <strain evidence="5 6">KACC 23028</strain>
    </source>
</reference>
<sequence length="193" mass="21494">MARTRGFDSDQTLEKVMITFWQNGFDQTGVRELTAASGVKPQSLYNAYGRKEGLFAHALKHYLTVAEHAADAVVTSEQTAPEKLVQLLILDWGSLPYPNGCMIISAMSEFEKINPNLSDLAQQLFDYLTNRFVQILQMMPNQLRTDLDVQDIAQTLLTVHNGLQISARNGAPMSELQAIAHTTVQAILKEEAK</sequence>
<dbReference type="Gene3D" id="1.10.357.10">
    <property type="entry name" value="Tetracycline Repressor, domain 2"/>
    <property type="match status" value="1"/>
</dbReference>
<dbReference type="PANTHER" id="PTHR47506:SF1">
    <property type="entry name" value="HTH-TYPE TRANSCRIPTIONAL REGULATOR YJDC"/>
    <property type="match status" value="1"/>
</dbReference>
<dbReference type="InterPro" id="IPR009057">
    <property type="entry name" value="Homeodomain-like_sf"/>
</dbReference>
<dbReference type="PANTHER" id="PTHR47506">
    <property type="entry name" value="TRANSCRIPTIONAL REGULATORY PROTEIN"/>
    <property type="match status" value="1"/>
</dbReference>
<dbReference type="Pfam" id="PF00440">
    <property type="entry name" value="TetR_N"/>
    <property type="match status" value="1"/>
</dbReference>
<dbReference type="SUPFAM" id="SSF46689">
    <property type="entry name" value="Homeodomain-like"/>
    <property type="match status" value="1"/>
</dbReference>
<evidence type="ECO:0000313" key="5">
    <source>
        <dbReference type="EMBL" id="WDF82119.1"/>
    </source>
</evidence>
<evidence type="ECO:0000256" key="3">
    <source>
        <dbReference type="ARBA" id="ARBA00023163"/>
    </source>
</evidence>
<dbReference type="InterPro" id="IPR036271">
    <property type="entry name" value="Tet_transcr_reg_TetR-rel_C_sf"/>
</dbReference>
<protein>
    <submittedName>
        <fullName evidence="5">TetR/AcrR family transcriptional regulator</fullName>
    </submittedName>
</protein>
<keyword evidence="2" id="KW-0238">DNA-binding</keyword>
<dbReference type="InterPro" id="IPR001647">
    <property type="entry name" value="HTH_TetR"/>
</dbReference>
<keyword evidence="3" id="KW-0804">Transcription</keyword>
<keyword evidence="6" id="KW-1185">Reference proteome</keyword>
<dbReference type="Proteomes" id="UP001220377">
    <property type="component" value="Chromosome"/>
</dbReference>
<gene>
    <name evidence="5" type="ORF">PQ472_09485</name>
</gene>
<evidence type="ECO:0000256" key="2">
    <source>
        <dbReference type="ARBA" id="ARBA00023125"/>
    </source>
</evidence>
<evidence type="ECO:0000313" key="6">
    <source>
        <dbReference type="Proteomes" id="UP001220377"/>
    </source>
</evidence>
<keyword evidence="1" id="KW-0805">Transcription regulation</keyword>
<dbReference type="EMBL" id="CP117884">
    <property type="protein sequence ID" value="WDF82119.1"/>
    <property type="molecule type" value="Genomic_DNA"/>
</dbReference>
<proteinExistence type="predicted"/>
<dbReference type="Gene3D" id="1.10.10.60">
    <property type="entry name" value="Homeodomain-like"/>
    <property type="match status" value="1"/>
</dbReference>
<evidence type="ECO:0000259" key="4">
    <source>
        <dbReference type="Pfam" id="PF00440"/>
    </source>
</evidence>